<gene>
    <name evidence="2" type="ORF">B0H17DRAFT_1339796</name>
</gene>
<sequence length="437" mass="47179">MSTSSLTNDTSSPGGKFEDDLHTDREGRTLSEYSWSSAMRPPVHPPLPWPGLGPKEDCPSSVRSAPSTPPSGRFTYDPDDLAPYTPDRYSARSRAGSDATVTEIPERPSADPQVSPTQLPSLCDKEDSDDGLFDAVPDAEEDHAPPGIFAFSPPSLDLQLLGAASFCVSVIDGVAPGLPQAEREALVLGAFHFMAPPTAPAFPSSLHVQRRVSTETVGGALVLTAHQAMKRVQKSHPRPSDDDRYESDPALMDLLSQPNILDSENVTRLHVKLIAKSKSRPRPAIVCAGRPLHPALRPRPPHAASHAPRDIVTPTPLPAPASFRCVFLDCPHAVPTTPAASHAHIRATHWPDAATVTEGSKVKVQCPQCPKGKLLQFGSLGRHVVSQHREGRLTAALQCKLCEGAWVDVHGFSGHFSKCQERFARVPEPARKRQRIA</sequence>
<feature type="compositionally biased region" description="Basic and acidic residues" evidence="1">
    <location>
        <begin position="16"/>
        <end position="29"/>
    </location>
</feature>
<protein>
    <submittedName>
        <fullName evidence="2">Uncharacterized protein</fullName>
    </submittedName>
</protein>
<evidence type="ECO:0000256" key="1">
    <source>
        <dbReference type="SAM" id="MobiDB-lite"/>
    </source>
</evidence>
<organism evidence="2 3">
    <name type="scientific">Mycena rosella</name>
    <name type="common">Pink bonnet</name>
    <name type="synonym">Agaricus rosellus</name>
    <dbReference type="NCBI Taxonomy" id="1033263"/>
    <lineage>
        <taxon>Eukaryota</taxon>
        <taxon>Fungi</taxon>
        <taxon>Dikarya</taxon>
        <taxon>Basidiomycota</taxon>
        <taxon>Agaricomycotina</taxon>
        <taxon>Agaricomycetes</taxon>
        <taxon>Agaricomycetidae</taxon>
        <taxon>Agaricales</taxon>
        <taxon>Marasmiineae</taxon>
        <taxon>Mycenaceae</taxon>
        <taxon>Mycena</taxon>
    </lineage>
</organism>
<dbReference type="AlphaFoldDB" id="A0AAD7BVE1"/>
<name>A0AAD7BVE1_MYCRO</name>
<comment type="caution">
    <text evidence="2">The sequence shown here is derived from an EMBL/GenBank/DDBJ whole genome shotgun (WGS) entry which is preliminary data.</text>
</comment>
<feature type="compositionally biased region" description="Pro residues" evidence="1">
    <location>
        <begin position="42"/>
        <end position="51"/>
    </location>
</feature>
<proteinExistence type="predicted"/>
<feature type="compositionally biased region" description="Polar residues" evidence="1">
    <location>
        <begin position="1"/>
        <end position="13"/>
    </location>
</feature>
<evidence type="ECO:0000313" key="3">
    <source>
        <dbReference type="Proteomes" id="UP001221757"/>
    </source>
</evidence>
<evidence type="ECO:0000313" key="2">
    <source>
        <dbReference type="EMBL" id="KAJ7631810.1"/>
    </source>
</evidence>
<feature type="compositionally biased region" description="Acidic residues" evidence="1">
    <location>
        <begin position="126"/>
        <end position="140"/>
    </location>
</feature>
<feature type="region of interest" description="Disordered" evidence="1">
    <location>
        <begin position="1"/>
        <end position="140"/>
    </location>
</feature>
<dbReference type="EMBL" id="JARKIE010000502">
    <property type="protein sequence ID" value="KAJ7631810.1"/>
    <property type="molecule type" value="Genomic_DNA"/>
</dbReference>
<dbReference type="Proteomes" id="UP001221757">
    <property type="component" value="Unassembled WGS sequence"/>
</dbReference>
<keyword evidence="3" id="KW-1185">Reference proteome</keyword>
<reference evidence="2" key="1">
    <citation type="submission" date="2023-03" db="EMBL/GenBank/DDBJ databases">
        <title>Massive genome expansion in bonnet fungi (Mycena s.s.) driven by repeated elements and novel gene families across ecological guilds.</title>
        <authorList>
            <consortium name="Lawrence Berkeley National Laboratory"/>
            <person name="Harder C.B."/>
            <person name="Miyauchi S."/>
            <person name="Viragh M."/>
            <person name="Kuo A."/>
            <person name="Thoen E."/>
            <person name="Andreopoulos B."/>
            <person name="Lu D."/>
            <person name="Skrede I."/>
            <person name="Drula E."/>
            <person name="Henrissat B."/>
            <person name="Morin E."/>
            <person name="Kohler A."/>
            <person name="Barry K."/>
            <person name="LaButti K."/>
            <person name="Morin E."/>
            <person name="Salamov A."/>
            <person name="Lipzen A."/>
            <person name="Mereny Z."/>
            <person name="Hegedus B."/>
            <person name="Baldrian P."/>
            <person name="Stursova M."/>
            <person name="Weitz H."/>
            <person name="Taylor A."/>
            <person name="Grigoriev I.V."/>
            <person name="Nagy L.G."/>
            <person name="Martin F."/>
            <person name="Kauserud H."/>
        </authorList>
    </citation>
    <scope>NUCLEOTIDE SEQUENCE</scope>
    <source>
        <strain evidence="2">CBHHK067</strain>
    </source>
</reference>
<accession>A0AAD7BVE1</accession>